<dbReference type="KEGG" id="mpq:ABA45_09500"/>
<evidence type="ECO:0000313" key="4">
    <source>
        <dbReference type="Proteomes" id="UP000036406"/>
    </source>
</evidence>
<keyword evidence="2" id="KW-0964">Secreted</keyword>
<keyword evidence="4" id="KW-1185">Reference proteome</keyword>
<evidence type="ECO:0000256" key="2">
    <source>
        <dbReference type="ARBA" id="ARBA00022525"/>
    </source>
</evidence>
<gene>
    <name evidence="3" type="ORF">ABA45_09500</name>
</gene>
<dbReference type="PATRIC" id="fig|330734.3.peg.1997"/>
<comment type="subcellular location">
    <subcellularLocation>
        <location evidence="1">Secreted</location>
    </subcellularLocation>
</comment>
<dbReference type="InterPro" id="IPR017996">
    <property type="entry name" value="MRJP/yellow-related"/>
</dbReference>
<protein>
    <recommendedName>
        <fullName evidence="5">Gluconolactonase</fullName>
    </recommendedName>
</protein>
<dbReference type="Gene3D" id="2.120.10.30">
    <property type="entry name" value="TolB, C-terminal domain"/>
    <property type="match status" value="1"/>
</dbReference>
<dbReference type="PANTHER" id="PTHR10009:SF18">
    <property type="entry name" value="PROTEIN YELLOW-LIKE PROTEIN"/>
    <property type="match status" value="1"/>
</dbReference>
<organism evidence="3 4">
    <name type="scientific">Marinobacter psychrophilus</name>
    <dbReference type="NCBI Taxonomy" id="330734"/>
    <lineage>
        <taxon>Bacteria</taxon>
        <taxon>Pseudomonadati</taxon>
        <taxon>Pseudomonadota</taxon>
        <taxon>Gammaproteobacteria</taxon>
        <taxon>Pseudomonadales</taxon>
        <taxon>Marinobacteraceae</taxon>
        <taxon>Marinobacter</taxon>
    </lineage>
</organism>
<dbReference type="SUPFAM" id="SSF101898">
    <property type="entry name" value="NHL repeat"/>
    <property type="match status" value="1"/>
</dbReference>
<name>A0A0H4I963_9GAMM</name>
<proteinExistence type="predicted"/>
<dbReference type="Pfam" id="PF03022">
    <property type="entry name" value="MRJP"/>
    <property type="match status" value="1"/>
</dbReference>
<dbReference type="EMBL" id="CP011494">
    <property type="protein sequence ID" value="AKO54298.1"/>
    <property type="molecule type" value="Genomic_DNA"/>
</dbReference>
<evidence type="ECO:0008006" key="5">
    <source>
        <dbReference type="Google" id="ProtNLM"/>
    </source>
</evidence>
<dbReference type="Proteomes" id="UP000036406">
    <property type="component" value="Chromosome"/>
</dbReference>
<dbReference type="AlphaFoldDB" id="A0A0H4I963"/>
<reference evidence="3 4" key="1">
    <citation type="submission" date="2015-05" db="EMBL/GenBank/DDBJ databases">
        <title>Complete genome of Marinobacter psychrophilus strain 20041T isolated from sea-ice of the Canadian Basin.</title>
        <authorList>
            <person name="Song L."/>
            <person name="Ren L."/>
            <person name="Yu Y."/>
            <person name="Wang X."/>
        </authorList>
    </citation>
    <scope>NUCLEOTIDE SEQUENCE [LARGE SCALE GENOMIC DNA]</scope>
    <source>
        <strain evidence="3 4">20041</strain>
    </source>
</reference>
<dbReference type="InterPro" id="IPR011042">
    <property type="entry name" value="6-blade_b-propeller_TolB-like"/>
</dbReference>
<sequence length="336" mass="36186">MEPVRGEIRTVAMLQIRPGNVAVSADGRVFSTIHPMDGDHDVQLIEVTGPHSYRAWPSTEVQTHNGNYQDATIDSPLGIALDGQGGLWITDTGNHLGKTRIWGFTIASGELIQRVTLPADVAPKGSFIQDLVVDRKRGFAYLADIANPSLLTVNLASGDTWRFQGHASLQPQADARLVINGEAIQFGGAPANVGANPITLSDDRSTVYFGAMNGLDWFSVPASLLREHASDGQVADAIVRIGPKPVSDGADTDAAGRHFFTNLNHNGIDILLPGGSLEPLARDERLSWPDSVRMGPQGWLYVAVNQLHKAPPFTGGKDQGKPPYSIYKVWVGDVEE</sequence>
<dbReference type="PANTHER" id="PTHR10009">
    <property type="entry name" value="PROTEIN YELLOW-RELATED"/>
    <property type="match status" value="1"/>
</dbReference>
<evidence type="ECO:0000313" key="3">
    <source>
        <dbReference type="EMBL" id="AKO54298.1"/>
    </source>
</evidence>
<dbReference type="GO" id="GO:0005576">
    <property type="term" value="C:extracellular region"/>
    <property type="evidence" value="ECO:0007669"/>
    <property type="project" value="UniProtKB-SubCell"/>
</dbReference>
<accession>A0A0H4I963</accession>
<evidence type="ECO:0000256" key="1">
    <source>
        <dbReference type="ARBA" id="ARBA00004613"/>
    </source>
</evidence>